<dbReference type="PANTHER" id="PTHR21431:SF0">
    <property type="entry name" value="PREFOLDIN SUBUNIT 6"/>
    <property type="match status" value="1"/>
</dbReference>
<reference evidence="4 5" key="1">
    <citation type="journal article" date="2014" name="PLoS Genet.">
        <title>The Genome of Spironucleus salmonicida Highlights a Fish Pathogen Adapted to Fluctuating Environments.</title>
        <authorList>
            <person name="Xu F."/>
            <person name="Jerlstrom-Hultqvist J."/>
            <person name="Einarsson E."/>
            <person name="Astvaldsson A."/>
            <person name="Svard S.G."/>
            <person name="Andersson J.O."/>
        </authorList>
    </citation>
    <scope>NUCLEOTIDE SEQUENCE</scope>
    <source>
        <strain evidence="5">ATCC 50377</strain>
    </source>
</reference>
<comment type="similarity">
    <text evidence="1">Belongs to the prefoldin subunit beta family.</text>
</comment>
<sequence>MSQFQKQFEDLQAQYVKLQEQKSKLIELKYENEMVLKDFETLNEKTNIFQMVGPAMVPKPLDEAQKNITEKVSFIVKQLASLEEQMSKLEKEIIDINKKRIAYAQQQAEQQEKK</sequence>
<dbReference type="VEuPathDB" id="GiardiaDB:SS50377_23534"/>
<keyword evidence="2" id="KW-0143">Chaperone</keyword>
<evidence type="ECO:0000256" key="3">
    <source>
        <dbReference type="SAM" id="Coils"/>
    </source>
</evidence>
<dbReference type="Proteomes" id="UP000018208">
    <property type="component" value="Unassembled WGS sequence"/>
</dbReference>
<dbReference type="GO" id="GO:0051131">
    <property type="term" value="P:chaperone-mediated protein complex assembly"/>
    <property type="evidence" value="ECO:0007669"/>
    <property type="project" value="TreeGrafter"/>
</dbReference>
<evidence type="ECO:0000313" key="5">
    <source>
        <dbReference type="EMBL" id="KAH0573599.1"/>
    </source>
</evidence>
<accession>V6LV51</accession>
<dbReference type="EMBL" id="KI545981">
    <property type="protein sequence ID" value="EST48517.1"/>
    <property type="molecule type" value="Genomic_DNA"/>
</dbReference>
<dbReference type="AlphaFoldDB" id="V6LV51"/>
<dbReference type="Gene3D" id="1.10.287.370">
    <property type="match status" value="1"/>
</dbReference>
<protein>
    <submittedName>
        <fullName evidence="4">Prefoldin subunit 6</fullName>
    </submittedName>
</protein>
<evidence type="ECO:0000256" key="1">
    <source>
        <dbReference type="ARBA" id="ARBA00008045"/>
    </source>
</evidence>
<dbReference type="GO" id="GO:0006457">
    <property type="term" value="P:protein folding"/>
    <property type="evidence" value="ECO:0007669"/>
    <property type="project" value="InterPro"/>
</dbReference>
<dbReference type="SUPFAM" id="SSF46579">
    <property type="entry name" value="Prefoldin"/>
    <property type="match status" value="1"/>
</dbReference>
<keyword evidence="6" id="KW-1185">Reference proteome</keyword>
<evidence type="ECO:0000313" key="6">
    <source>
        <dbReference type="Proteomes" id="UP000018208"/>
    </source>
</evidence>
<feature type="coiled-coil region" evidence="3">
    <location>
        <begin position="72"/>
        <end position="99"/>
    </location>
</feature>
<keyword evidence="3" id="KW-0175">Coiled coil</keyword>
<reference evidence="5" key="2">
    <citation type="submission" date="2020-12" db="EMBL/GenBank/DDBJ databases">
        <title>New Spironucleus salmonicida genome in near-complete chromosomes.</title>
        <authorList>
            <person name="Xu F."/>
            <person name="Kurt Z."/>
            <person name="Jimenez-Gonzalez A."/>
            <person name="Astvaldsson A."/>
            <person name="Andersson J.O."/>
            <person name="Svard S.G."/>
        </authorList>
    </citation>
    <scope>NUCLEOTIDE SEQUENCE</scope>
    <source>
        <strain evidence="5">ATCC 50377</strain>
    </source>
</reference>
<dbReference type="Pfam" id="PF01920">
    <property type="entry name" value="Prefoldin_2"/>
    <property type="match status" value="1"/>
</dbReference>
<dbReference type="InterPro" id="IPR002777">
    <property type="entry name" value="PFD_beta-like"/>
</dbReference>
<evidence type="ECO:0000313" key="4">
    <source>
        <dbReference type="EMBL" id="EST48517.1"/>
    </source>
</evidence>
<dbReference type="GO" id="GO:0016272">
    <property type="term" value="C:prefoldin complex"/>
    <property type="evidence" value="ECO:0007669"/>
    <property type="project" value="InterPro"/>
</dbReference>
<dbReference type="PANTHER" id="PTHR21431">
    <property type="entry name" value="PREFOLDIN SUBUNIT 6"/>
    <property type="match status" value="1"/>
</dbReference>
<feature type="coiled-coil region" evidence="3">
    <location>
        <begin position="1"/>
        <end position="28"/>
    </location>
</feature>
<dbReference type="InterPro" id="IPR009053">
    <property type="entry name" value="Prefoldin"/>
</dbReference>
<dbReference type="GO" id="GO:0051087">
    <property type="term" value="F:protein-folding chaperone binding"/>
    <property type="evidence" value="ECO:0007669"/>
    <property type="project" value="TreeGrafter"/>
</dbReference>
<name>V6LV51_9EUKA</name>
<organism evidence="4">
    <name type="scientific">Spironucleus salmonicida</name>
    <dbReference type="NCBI Taxonomy" id="348837"/>
    <lineage>
        <taxon>Eukaryota</taxon>
        <taxon>Metamonada</taxon>
        <taxon>Diplomonadida</taxon>
        <taxon>Hexamitidae</taxon>
        <taxon>Hexamitinae</taxon>
        <taxon>Spironucleus</taxon>
    </lineage>
</organism>
<dbReference type="GO" id="GO:0005737">
    <property type="term" value="C:cytoplasm"/>
    <property type="evidence" value="ECO:0007669"/>
    <property type="project" value="TreeGrafter"/>
</dbReference>
<dbReference type="GO" id="GO:0051082">
    <property type="term" value="F:unfolded protein binding"/>
    <property type="evidence" value="ECO:0007669"/>
    <property type="project" value="InterPro"/>
</dbReference>
<gene>
    <name evidence="4" type="ORF">SS50377_11127</name>
    <name evidence="5" type="ORF">SS50377_23534</name>
</gene>
<proteinExistence type="inferred from homology"/>
<dbReference type="OrthoDB" id="248120at2759"/>
<evidence type="ECO:0000256" key="2">
    <source>
        <dbReference type="ARBA" id="ARBA00023186"/>
    </source>
</evidence>
<dbReference type="EMBL" id="AUWU02000004">
    <property type="protein sequence ID" value="KAH0573599.1"/>
    <property type="molecule type" value="Genomic_DNA"/>
</dbReference>